<comment type="similarity">
    <text evidence="1">Belongs to the NAD(P)-dependent epimerase/dehydratase family. SDR39U1 subfamily.</text>
</comment>
<dbReference type="CDD" id="cd07820">
    <property type="entry name" value="SRPBCC_3"/>
    <property type="match status" value="1"/>
</dbReference>
<dbReference type="EMBL" id="RXIR01000004">
    <property type="protein sequence ID" value="TVS29612.1"/>
    <property type="molecule type" value="Genomic_DNA"/>
</dbReference>
<dbReference type="AlphaFoldDB" id="A0A6C1U0Y9"/>
<dbReference type="Pfam" id="PF01370">
    <property type="entry name" value="Epimerase"/>
    <property type="match status" value="1"/>
</dbReference>
<proteinExistence type="inferred from homology"/>
<dbReference type="SUPFAM" id="SSF55961">
    <property type="entry name" value="Bet v1-like"/>
    <property type="match status" value="1"/>
</dbReference>
<evidence type="ECO:0000259" key="3">
    <source>
        <dbReference type="Pfam" id="PF08338"/>
    </source>
</evidence>
<dbReference type="InterPro" id="IPR013549">
    <property type="entry name" value="DUF1731"/>
</dbReference>
<dbReference type="Gene3D" id="3.40.50.720">
    <property type="entry name" value="NAD(P)-binding Rossmann-like Domain"/>
    <property type="match status" value="1"/>
</dbReference>
<evidence type="ECO:0000313" key="5">
    <source>
        <dbReference type="Proteomes" id="UP000336646"/>
    </source>
</evidence>
<feature type="domain" description="DUF1731" evidence="3">
    <location>
        <begin position="386"/>
        <end position="433"/>
    </location>
</feature>
<dbReference type="InterPro" id="IPR001509">
    <property type="entry name" value="Epimerase_deHydtase"/>
</dbReference>
<comment type="caution">
    <text evidence="4">The sequence shown here is derived from an EMBL/GenBank/DDBJ whole genome shotgun (WGS) entry which is preliminary data.</text>
</comment>
<dbReference type="InterPro" id="IPR036291">
    <property type="entry name" value="NAD(P)-bd_dom_sf"/>
</dbReference>
<accession>A0A6C1U0Y9</accession>
<organism evidence="4 5">
    <name type="scientific">Corynebacterium sanguinis</name>
    <dbReference type="NCBI Taxonomy" id="2594913"/>
    <lineage>
        <taxon>Bacteria</taxon>
        <taxon>Bacillati</taxon>
        <taxon>Actinomycetota</taxon>
        <taxon>Actinomycetes</taxon>
        <taxon>Mycobacteriales</taxon>
        <taxon>Corynebacteriaceae</taxon>
        <taxon>Corynebacterium</taxon>
    </lineage>
</organism>
<evidence type="ECO:0000313" key="4">
    <source>
        <dbReference type="EMBL" id="TVS29612.1"/>
    </source>
</evidence>
<dbReference type="OrthoDB" id="9801773at2"/>
<evidence type="ECO:0000259" key="2">
    <source>
        <dbReference type="Pfam" id="PF01370"/>
    </source>
</evidence>
<dbReference type="InterPro" id="IPR010099">
    <property type="entry name" value="SDR39U1"/>
</dbReference>
<dbReference type="Proteomes" id="UP000336646">
    <property type="component" value="Unassembled WGS sequence"/>
</dbReference>
<reference evidence="4 5" key="1">
    <citation type="submission" date="2018-12" db="EMBL/GenBank/DDBJ databases">
        <title>Corynebacterium sanguinis sp. nov., a clinically-associated and environmental corynebacterium.</title>
        <authorList>
            <person name="Gonzales-Siles L."/>
            <person name="Jaen-Luchoro D."/>
            <person name="Cardew S."/>
            <person name="Inganas E."/>
            <person name="Ohlen M."/>
            <person name="Jensie-Markopolous S."/>
            <person name="Pinyeiro-Iglesias B."/>
            <person name="Molin K."/>
            <person name="Skovbjerg S."/>
            <person name="Svensson-Stadler L."/>
            <person name="Funke G."/>
            <person name="Moore E.R.B."/>
        </authorList>
    </citation>
    <scope>NUCLEOTIDE SEQUENCE [LARGE SCALE GENOMIC DNA]</scope>
    <source>
        <strain evidence="4 5">58734</strain>
    </source>
</reference>
<dbReference type="NCBIfam" id="TIGR01777">
    <property type="entry name" value="yfcH"/>
    <property type="match status" value="1"/>
</dbReference>
<name>A0A6C1U0Y9_9CORY</name>
<dbReference type="SUPFAM" id="SSF51735">
    <property type="entry name" value="NAD(P)-binding Rossmann-fold domains"/>
    <property type="match status" value="1"/>
</dbReference>
<protein>
    <submittedName>
        <fullName evidence="4">TIGR01777 family protein</fullName>
    </submittedName>
</protein>
<sequence>MSLNASHHVLAPREKVWQWHTRPGAVVRLTPPFLPMRPIEQARSLADGTTTFALPARQRWVAKHVDTGYREGAQFQDTVVNQPLRTTTQWVHTHSFADAGDGATTVTDDIDTRVPRFLLEKAVAYRQHQLIADFKFLSTLPDTAPLTVAMTGASGLVGTALAAQLGTAGHTVIALSRSRGEGAGTRHWDVDKPAANLLSGVDAVIHLAGESIMGRFTEKKKRSILESRVGPTEKLARLAVDSGVSTFVSASAVGYYGSDAGGYEHDESAPRGTGFLAEVCEQWEQASRVDGLRTVNIRTGLALSGAGGLLPVMRLSASTGAGARFGQGENWMSWIALDDLTDIYVRSLIDARLSGPVNATAPHPVTNAEFSATLTDILRRPDVVSIPKFGPAVLLGREGADELALASQRVVPRAATEAGADFRYPTLETALAHELGRESLVDQA</sequence>
<feature type="domain" description="NAD-dependent epimerase/dehydratase" evidence="2">
    <location>
        <begin position="149"/>
        <end position="348"/>
    </location>
</feature>
<dbReference type="InterPro" id="IPR023393">
    <property type="entry name" value="START-like_dom_sf"/>
</dbReference>
<dbReference type="RefSeq" id="WP_144772645.1">
    <property type="nucleotide sequence ID" value="NZ_RXIR01000004.1"/>
</dbReference>
<dbReference type="Pfam" id="PF08338">
    <property type="entry name" value="DUF1731"/>
    <property type="match status" value="1"/>
</dbReference>
<evidence type="ECO:0000256" key="1">
    <source>
        <dbReference type="ARBA" id="ARBA00009353"/>
    </source>
</evidence>
<gene>
    <name evidence="4" type="ORF">EKI59_03080</name>
</gene>
<dbReference type="PANTHER" id="PTHR11092">
    <property type="entry name" value="SUGAR NUCLEOTIDE EPIMERASE RELATED"/>
    <property type="match status" value="1"/>
</dbReference>
<dbReference type="PANTHER" id="PTHR11092:SF0">
    <property type="entry name" value="EPIMERASE FAMILY PROTEIN SDR39U1"/>
    <property type="match status" value="1"/>
</dbReference>
<dbReference type="Gene3D" id="3.30.530.20">
    <property type="match status" value="1"/>
</dbReference>